<keyword evidence="3" id="KW-1185">Reference proteome</keyword>
<comment type="caution">
    <text evidence="2">The sequence shown here is derived from an EMBL/GenBank/DDBJ whole genome shotgun (WGS) entry which is preliminary data.</text>
</comment>
<protein>
    <recommendedName>
        <fullName evidence="4">DUF4185 domain-containing protein</fullName>
    </recommendedName>
</protein>
<evidence type="ECO:0008006" key="4">
    <source>
        <dbReference type="Google" id="ProtNLM"/>
    </source>
</evidence>
<dbReference type="AlphaFoldDB" id="A0A8J4A8X3"/>
<keyword evidence="1" id="KW-0732">Signal</keyword>
<feature type="chain" id="PRO_5038424161" description="DUF4185 domain-containing protein" evidence="1">
    <location>
        <begin position="26"/>
        <end position="577"/>
    </location>
</feature>
<evidence type="ECO:0000256" key="1">
    <source>
        <dbReference type="SAM" id="SignalP"/>
    </source>
</evidence>
<accession>A0A8J4A8X3</accession>
<feature type="signal peptide" evidence="1">
    <location>
        <begin position="1"/>
        <end position="25"/>
    </location>
</feature>
<evidence type="ECO:0000313" key="2">
    <source>
        <dbReference type="EMBL" id="GIL26398.1"/>
    </source>
</evidence>
<name>A0A8J4A8X3_9ACTN</name>
<gene>
    <name evidence="2" type="ORF">NUM_16520</name>
</gene>
<dbReference type="EMBL" id="BOPO01000023">
    <property type="protein sequence ID" value="GIL26398.1"/>
    <property type="molecule type" value="Genomic_DNA"/>
</dbReference>
<reference evidence="3" key="1">
    <citation type="journal article" date="2021" name="Int. J. Syst. Evol. Microbiol.">
        <title>Actinocatenispora comari sp. nov., an endophytic actinomycete isolated from aerial parts of Comarum salesowianum.</title>
        <authorList>
            <person name="Oyunbileg N."/>
            <person name="Iizaka Y."/>
            <person name="Hamada M."/>
            <person name="Davaapurev B.O."/>
            <person name="Fukumoto A."/>
            <person name="Tsetseg B."/>
            <person name="Kato F."/>
            <person name="Tamura T."/>
            <person name="Batkhuu J."/>
            <person name="Anzai Y."/>
        </authorList>
    </citation>
    <scope>NUCLEOTIDE SEQUENCE [LARGE SCALE GENOMIC DNA]</scope>
    <source>
        <strain evidence="3">NUM-2625</strain>
    </source>
</reference>
<dbReference type="PROSITE" id="PS51318">
    <property type="entry name" value="TAT"/>
    <property type="match status" value="1"/>
</dbReference>
<evidence type="ECO:0000313" key="3">
    <source>
        <dbReference type="Proteomes" id="UP000614996"/>
    </source>
</evidence>
<dbReference type="InterPro" id="IPR006311">
    <property type="entry name" value="TAT_signal"/>
</dbReference>
<organism evidence="2 3">
    <name type="scientific">Actinocatenispora comari</name>
    <dbReference type="NCBI Taxonomy" id="2807577"/>
    <lineage>
        <taxon>Bacteria</taxon>
        <taxon>Bacillati</taxon>
        <taxon>Actinomycetota</taxon>
        <taxon>Actinomycetes</taxon>
        <taxon>Micromonosporales</taxon>
        <taxon>Micromonosporaceae</taxon>
        <taxon>Actinocatenispora</taxon>
    </lineage>
</organism>
<sequence length="577" mass="61997">MAMDGGLSRRRFVVGALALPLAAVAAPRAATAGSGATRAMSGLVEPDSTFFGTVDLPYAAQLQTGSDGDLWPGAWADDDALYAANGDGRGFSDQPSADLVANRITGTPGDQLTGTRLAAGDAICPVWSDPASYNRKPTGMLAIDGNGDGADELYLAVQDLRYGDGAFDDAAAASVAVSTDHGVTWTHTDTPMFTDHVFTTVFFLDFGKSSEHRSVLGAADAGYAYAYGLDGNWRTSYVHSVPDPVDLYLARVPIGSITDRSSWQFCTGVDANGRPGWSSDIGARSAVLHDERRLYPTISQNPKNGPTDLSVLAQGSVLYHPALDRYLYTSWTEYTFEFYEAPAPWGPWTLFLHKDFGPYPWWGSSPGPKNGGYATTIPSRYAAADGTSMWVQSNWFVGADNGPTNYDFSLRELRLTPWRDTTPGNPRDASVNLARTAPGTVPIDRTAHYGRLGVLNDGDPTGSEDSWNGTAADTDQWGYTWPRAYSLNRVVYTTGAVFADGGWFGADLRVQVRQQHAWVDVTGVSVDPAYPYSADAGANVAYTFRFDDTWGDGVRIVGTPGGAEHFTSIAELAAYFD</sequence>
<proteinExistence type="predicted"/>
<dbReference type="Proteomes" id="UP000614996">
    <property type="component" value="Unassembled WGS sequence"/>
</dbReference>